<name>A0A9Q9HPA4_LEICA</name>
<dbReference type="Proteomes" id="UP001058713">
    <property type="component" value="Plasmid unnamed1"/>
</dbReference>
<organism evidence="1 2">
    <name type="scientific">Leisingera caerulea</name>
    <name type="common">Phaeobacter caeruleus</name>
    <dbReference type="NCBI Taxonomy" id="506591"/>
    <lineage>
        <taxon>Bacteria</taxon>
        <taxon>Pseudomonadati</taxon>
        <taxon>Pseudomonadota</taxon>
        <taxon>Alphaproteobacteria</taxon>
        <taxon>Rhodobacterales</taxon>
        <taxon>Roseobacteraceae</taxon>
        <taxon>Leisingera</taxon>
    </lineage>
</organism>
<sequence length="251" mass="28584">MAQKSEIEWTDATWNPVTGCTKVGPGCDHCYAERFAERWRGIEGHPYEQGFDMRLWPARLGQPALWKKPRMIFVNSMSDLFHKDIPREFIDCVFDAMEAADWHVYQVLTKRSSLMRNYARRRYNGGRVPTHIWLGVSVEDSAHKGRIEHLRQINSDARFISFEPLLGPIGEVDLTGIAWAIVGGESGPGARPMEAAWATELRIACEQFDVAFFFKQWGGARPKSGGRLLEGEEWNGFPWQIVPKSIMAELA</sequence>
<keyword evidence="1" id="KW-0614">Plasmid</keyword>
<dbReference type="Pfam" id="PF07505">
    <property type="entry name" value="DUF5131"/>
    <property type="match status" value="1"/>
</dbReference>
<protein>
    <submittedName>
        <fullName evidence="1">Phage Gp37/Gp68 family protein</fullName>
    </submittedName>
</protein>
<dbReference type="InterPro" id="IPR011101">
    <property type="entry name" value="DUF5131"/>
</dbReference>
<geneLocation type="plasmid" evidence="1 2">
    <name>unnamed1</name>
</geneLocation>
<evidence type="ECO:0000313" key="2">
    <source>
        <dbReference type="Proteomes" id="UP001058713"/>
    </source>
</evidence>
<dbReference type="AlphaFoldDB" id="A0A9Q9HPA4"/>
<dbReference type="KEGG" id="lcae:K3721_18825"/>
<accession>A0A9Q9HPA4</accession>
<proteinExistence type="predicted"/>
<dbReference type="RefSeq" id="WP_259972790.1">
    <property type="nucleotide sequence ID" value="NZ_CP081071.1"/>
</dbReference>
<evidence type="ECO:0000313" key="1">
    <source>
        <dbReference type="EMBL" id="UWQ56010.1"/>
    </source>
</evidence>
<gene>
    <name evidence="1" type="ORF">K3721_18825</name>
</gene>
<dbReference type="EMBL" id="CP081071">
    <property type="protein sequence ID" value="UWQ56010.1"/>
    <property type="molecule type" value="Genomic_DNA"/>
</dbReference>
<reference evidence="1" key="1">
    <citation type="submission" date="2021-08" db="EMBL/GenBank/DDBJ databases">
        <authorList>
            <person name="Nwanade C."/>
            <person name="Wang M."/>
            <person name="Masoudi A."/>
            <person name="Yu Z."/>
            <person name="Liu J."/>
        </authorList>
    </citation>
    <scope>NUCLEOTIDE SEQUENCE</scope>
    <source>
        <strain evidence="1">S122</strain>
        <plasmid evidence="1">unnamed1</plasmid>
    </source>
</reference>